<dbReference type="OrthoDB" id="6187633at2"/>
<evidence type="ECO:0000259" key="5">
    <source>
        <dbReference type="Pfam" id="PF00171"/>
    </source>
</evidence>
<gene>
    <name evidence="6" type="ORF">BN112_2380</name>
</gene>
<evidence type="ECO:0000313" key="7">
    <source>
        <dbReference type="Proteomes" id="UP000007564"/>
    </source>
</evidence>
<dbReference type="InterPro" id="IPR016163">
    <property type="entry name" value="Ald_DH_C"/>
</dbReference>
<dbReference type="InterPro" id="IPR029510">
    <property type="entry name" value="Ald_DH_CS_GLU"/>
</dbReference>
<dbReference type="Proteomes" id="UP000007564">
    <property type="component" value="Chromosome"/>
</dbReference>
<dbReference type="GO" id="GO:0016620">
    <property type="term" value="F:oxidoreductase activity, acting on the aldehyde or oxo group of donors, NAD or NADP as acceptor"/>
    <property type="evidence" value="ECO:0007669"/>
    <property type="project" value="InterPro"/>
</dbReference>
<dbReference type="EMBL" id="HE965806">
    <property type="protein sequence ID" value="CCJ54297.1"/>
    <property type="molecule type" value="Genomic_DNA"/>
</dbReference>
<dbReference type="Gene3D" id="3.40.605.10">
    <property type="entry name" value="Aldehyde Dehydrogenase, Chain A, domain 1"/>
    <property type="match status" value="1"/>
</dbReference>
<dbReference type="InterPro" id="IPR015590">
    <property type="entry name" value="Aldehyde_DH_dom"/>
</dbReference>
<proteinExistence type="inferred from homology"/>
<evidence type="ECO:0000256" key="3">
    <source>
        <dbReference type="PROSITE-ProRule" id="PRU10007"/>
    </source>
</evidence>
<protein>
    <submittedName>
        <fullName evidence="6">Probable aldehyde dehydrogenase</fullName>
    </submittedName>
</protein>
<dbReference type="PROSITE" id="PS00687">
    <property type="entry name" value="ALDEHYDE_DEHYDR_GLU"/>
    <property type="match status" value="1"/>
</dbReference>
<feature type="active site" evidence="3">
    <location>
        <position position="256"/>
    </location>
</feature>
<dbReference type="RefSeq" id="WP_003808822.1">
    <property type="nucleotide sequence ID" value="NC_019382.1"/>
</dbReference>
<reference evidence="6 7" key="1">
    <citation type="journal article" date="2012" name="BMC Genomics">
        <title>Comparative genomics of the classical Bordetella subspecies: the evolution and exchange of virulence-associated diversity amongst closely related pathogens.</title>
        <authorList>
            <person name="Park J."/>
            <person name="Zhang Y."/>
            <person name="Buboltz A.M."/>
            <person name="Zhang X."/>
            <person name="Schuster S.C."/>
            <person name="Ahuja U."/>
            <person name="Liu M."/>
            <person name="Miller J.F."/>
            <person name="Sebaihia M."/>
            <person name="Bentley S.D."/>
            <person name="Parkhill J."/>
            <person name="Harvill E.T."/>
        </authorList>
    </citation>
    <scope>NUCLEOTIDE SEQUENCE [LARGE SCALE GENOMIC DNA]</scope>
    <source>
        <strain evidence="6 7">253</strain>
    </source>
</reference>
<accession>A0A0C6P6T0</accession>
<feature type="domain" description="Aldehyde dehydrogenase" evidence="5">
    <location>
        <begin position="26"/>
        <end position="486"/>
    </location>
</feature>
<dbReference type="HOGENOM" id="CLU_005391_0_0_4"/>
<dbReference type="CDD" id="cd07108">
    <property type="entry name" value="ALDH_MGR_2402"/>
    <property type="match status" value="1"/>
</dbReference>
<comment type="similarity">
    <text evidence="1 4">Belongs to the aldehyde dehydrogenase family.</text>
</comment>
<dbReference type="KEGG" id="bbh:BN112_2380"/>
<organism evidence="6 7">
    <name type="scientific">Bordetella bronchiseptica 253</name>
    <dbReference type="NCBI Taxonomy" id="568707"/>
    <lineage>
        <taxon>Bacteria</taxon>
        <taxon>Pseudomonadati</taxon>
        <taxon>Pseudomonadota</taxon>
        <taxon>Betaproteobacteria</taxon>
        <taxon>Burkholderiales</taxon>
        <taxon>Alcaligenaceae</taxon>
        <taxon>Bordetella</taxon>
    </lineage>
</organism>
<dbReference type="InterPro" id="IPR016162">
    <property type="entry name" value="Ald_DH_N"/>
</dbReference>
<dbReference type="FunFam" id="3.40.605.10:FF:000007">
    <property type="entry name" value="NAD/NADP-dependent betaine aldehyde dehydrogenase"/>
    <property type="match status" value="1"/>
</dbReference>
<evidence type="ECO:0000256" key="2">
    <source>
        <dbReference type="ARBA" id="ARBA00023002"/>
    </source>
</evidence>
<dbReference type="AlphaFoldDB" id="A0A0C6P6T0"/>
<dbReference type="InterPro" id="IPR016161">
    <property type="entry name" value="Ald_DH/histidinol_DH"/>
</dbReference>
<dbReference type="PANTHER" id="PTHR11699">
    <property type="entry name" value="ALDEHYDE DEHYDROGENASE-RELATED"/>
    <property type="match status" value="1"/>
</dbReference>
<sequence>MQDSQDNGQSGLAAMWIGGRETLAQDGQTIEIANPATRQPLARVPRGRQAEVDLAVAAASQAYAGWRACSPRERADALLRIADSLAAESEALARLLATETGNALRTAARPEAQGAAGIFRYYAGVAGEAKGETVPGAEGTLAYSVREPLGVVAAIIPWNSPVAAAAVKIASAIAVGNTIVVKTAEDAPLSALKLAALCNAALPAGVVNCLTGYGSECGAALAMHPGVRKISFTGSTETGKAIMRAAADRIVPVSLELGGKSPSIVYPSANCDWAVDGVMTAMRFTRQSQSCTAGSRLFVHRDIYDDFLRKLAGRLDRLVVGDPLDEATDMGALINQRQHAKVNDYIACGLAEPSARLLAGGPSPGEGRLAQGYFALPTLIAGVDNGWRVAREEIFGPVLVAIPWSDERQVLEMANDTHYGLAAYVWTTDLGEAMRGASALDAGWIQVNRGHAPGVGVSFGGVKNSGFGREFSLEGMLDSFTQRKSVTLDFSHA</sequence>
<name>A0A0C6P6T0_BORBO</name>
<evidence type="ECO:0000256" key="1">
    <source>
        <dbReference type="ARBA" id="ARBA00009986"/>
    </source>
</evidence>
<dbReference type="Pfam" id="PF00171">
    <property type="entry name" value="Aldedh"/>
    <property type="match status" value="1"/>
</dbReference>
<evidence type="ECO:0000256" key="4">
    <source>
        <dbReference type="RuleBase" id="RU003345"/>
    </source>
</evidence>
<dbReference type="GeneID" id="56480263"/>
<evidence type="ECO:0000313" key="6">
    <source>
        <dbReference type="EMBL" id="CCJ54297.1"/>
    </source>
</evidence>
<dbReference type="Gene3D" id="3.40.309.10">
    <property type="entry name" value="Aldehyde Dehydrogenase, Chain A, domain 2"/>
    <property type="match status" value="1"/>
</dbReference>
<dbReference type="SUPFAM" id="SSF53720">
    <property type="entry name" value="ALDH-like"/>
    <property type="match status" value="1"/>
</dbReference>
<keyword evidence="2 4" id="KW-0560">Oxidoreductase</keyword>